<evidence type="ECO:0000313" key="1">
    <source>
        <dbReference type="EMBL" id="KKL17843.1"/>
    </source>
</evidence>
<sequence length="111" mass="12699">MPYPTSYVARRQVKNGDKPLNNPARCIGTGERGIIPEEYKHIKPIYRVKCGECRKEFKPNLTGLLPVHPPKGMNFTFPARYSDVCDYGRHRISKGDRVRYLGKKLVCAKCC</sequence>
<organism evidence="1">
    <name type="scientific">marine sediment metagenome</name>
    <dbReference type="NCBI Taxonomy" id="412755"/>
    <lineage>
        <taxon>unclassified sequences</taxon>
        <taxon>metagenomes</taxon>
        <taxon>ecological metagenomes</taxon>
    </lineage>
</organism>
<dbReference type="AlphaFoldDB" id="A0A0F9E161"/>
<reference evidence="1" key="1">
    <citation type="journal article" date="2015" name="Nature">
        <title>Complex archaea that bridge the gap between prokaryotes and eukaryotes.</title>
        <authorList>
            <person name="Spang A."/>
            <person name="Saw J.H."/>
            <person name="Jorgensen S.L."/>
            <person name="Zaremba-Niedzwiedzka K."/>
            <person name="Martijn J."/>
            <person name="Lind A.E."/>
            <person name="van Eijk R."/>
            <person name="Schleper C."/>
            <person name="Guy L."/>
            <person name="Ettema T.J."/>
        </authorList>
    </citation>
    <scope>NUCLEOTIDE SEQUENCE</scope>
</reference>
<name>A0A0F9E161_9ZZZZ</name>
<gene>
    <name evidence="1" type="ORF">LCGC14_2481480</name>
</gene>
<accession>A0A0F9E161</accession>
<dbReference type="EMBL" id="LAZR01039101">
    <property type="protein sequence ID" value="KKL17843.1"/>
    <property type="molecule type" value="Genomic_DNA"/>
</dbReference>
<proteinExistence type="predicted"/>
<protein>
    <submittedName>
        <fullName evidence="1">Uncharacterized protein</fullName>
    </submittedName>
</protein>
<comment type="caution">
    <text evidence="1">The sequence shown here is derived from an EMBL/GenBank/DDBJ whole genome shotgun (WGS) entry which is preliminary data.</text>
</comment>